<reference evidence="1 2" key="1">
    <citation type="submission" date="2024-01" db="EMBL/GenBank/DDBJ databases">
        <authorList>
            <person name="Allen C."/>
            <person name="Tagirdzhanova G."/>
        </authorList>
    </citation>
    <scope>NUCLEOTIDE SEQUENCE [LARGE SCALE GENOMIC DNA]</scope>
    <source>
        <strain evidence="1 2">CBS 119000</strain>
    </source>
</reference>
<evidence type="ECO:0000313" key="1">
    <source>
        <dbReference type="EMBL" id="CAK7270118.1"/>
    </source>
</evidence>
<gene>
    <name evidence="1" type="ORF">SEPCBS119000_003923</name>
</gene>
<dbReference type="PANTHER" id="PTHR28158:SF1">
    <property type="entry name" value="SMALL RIBOSOMAL SUBUNIT PROTEIN MS45"/>
    <property type="match status" value="1"/>
</dbReference>
<keyword evidence="2" id="KW-1185">Reference proteome</keyword>
<evidence type="ECO:0000313" key="2">
    <source>
        <dbReference type="Proteomes" id="UP001642502"/>
    </source>
</evidence>
<organism evidence="1 2">
    <name type="scientific">Sporothrix epigloea</name>
    <dbReference type="NCBI Taxonomy" id="1892477"/>
    <lineage>
        <taxon>Eukaryota</taxon>
        <taxon>Fungi</taxon>
        <taxon>Dikarya</taxon>
        <taxon>Ascomycota</taxon>
        <taxon>Pezizomycotina</taxon>
        <taxon>Sordariomycetes</taxon>
        <taxon>Sordariomycetidae</taxon>
        <taxon>Ophiostomatales</taxon>
        <taxon>Ophiostomataceae</taxon>
        <taxon>Sporothrix</taxon>
    </lineage>
</organism>
<dbReference type="EMBL" id="CAWUON010000055">
    <property type="protein sequence ID" value="CAK7270118.1"/>
    <property type="molecule type" value="Genomic_DNA"/>
</dbReference>
<dbReference type="Proteomes" id="UP001642502">
    <property type="component" value="Unassembled WGS sequence"/>
</dbReference>
<dbReference type="Pfam" id="PF12298">
    <property type="entry name" value="Bot1p"/>
    <property type="match status" value="1"/>
</dbReference>
<name>A0ABP0DR71_9PEZI</name>
<comment type="caution">
    <text evidence="1">The sequence shown here is derived from an EMBL/GenBank/DDBJ whole genome shotgun (WGS) entry which is preliminary data.</text>
</comment>
<dbReference type="PANTHER" id="PTHR28158">
    <property type="entry name" value="37S RIBOSOMAL PROTEIN S35, MITOCHONDRIAL"/>
    <property type="match status" value="1"/>
</dbReference>
<accession>A0ABP0DR71</accession>
<proteinExistence type="predicted"/>
<dbReference type="InterPro" id="IPR021036">
    <property type="entry name" value="Ribosomal_mS45"/>
</dbReference>
<sequence>MKVDESEEESLFSARMQVRNRPFPYNAAFKTQAILGETMREEIWDRVRVQGQSIKSVAALLNVDMRRVAAVVRLKELEKKSAEEGKYLATPYHDAVHEMAKTFETMQTVNGQVFEDVNEIHTHAYTKQQLFVPASESRQFTREDAARAFHPRMLSPDKRVPIPELIQVEKDVLNGELSYVDSFGKLHAKADAEQEALAEADRQAAAAEEASTTRVGTDRFEFRIRDINADNVGADGRSPHAVGWRYGVPFDDRKPGQVKIPTRVV</sequence>
<protein>
    <submittedName>
        <fullName evidence="1">Uncharacterized protein</fullName>
    </submittedName>
</protein>